<sequence length="90" mass="9822">MLMKSVLRWSGLGAWGLVLFLISAISVSVTLLGIAGFLFFIIGMILWNSSATLTGLAWILFFSAVFLFGGGVILIALTDEWKSFKEEIFG</sequence>
<comment type="caution">
    <text evidence="2">The sequence shown here is derived from an EMBL/GenBank/DDBJ whole genome shotgun (WGS) entry which is preliminary data.</text>
</comment>
<keyword evidence="1" id="KW-0812">Transmembrane</keyword>
<feature type="transmembrane region" description="Helical" evidence="1">
    <location>
        <begin position="12"/>
        <end position="45"/>
    </location>
</feature>
<dbReference type="AlphaFoldDB" id="A0A2H0TCT0"/>
<keyword evidence="1" id="KW-1133">Transmembrane helix</keyword>
<dbReference type="Proteomes" id="UP000231503">
    <property type="component" value="Unassembled WGS sequence"/>
</dbReference>
<name>A0A2H0TCT0_9BACT</name>
<feature type="transmembrane region" description="Helical" evidence="1">
    <location>
        <begin position="57"/>
        <end position="77"/>
    </location>
</feature>
<evidence type="ECO:0000313" key="3">
    <source>
        <dbReference type="Proteomes" id="UP000231503"/>
    </source>
</evidence>
<evidence type="ECO:0000256" key="1">
    <source>
        <dbReference type="SAM" id="Phobius"/>
    </source>
</evidence>
<keyword evidence="1" id="KW-0472">Membrane</keyword>
<reference evidence="3" key="1">
    <citation type="submission" date="2017-09" db="EMBL/GenBank/DDBJ databases">
        <title>Depth-based differentiation of microbial function through sediment-hosted aquifers and enrichment of novel symbionts in the deep terrestrial subsurface.</title>
        <authorList>
            <person name="Probst A.J."/>
            <person name="Ladd B."/>
            <person name="Jarett J.K."/>
            <person name="Geller-Mcgrath D.E."/>
            <person name="Sieber C.M.K."/>
            <person name="Emerson J.B."/>
            <person name="Anantharaman K."/>
            <person name="Thomas B.C."/>
            <person name="Malmstrom R."/>
            <person name="Stieglmeier M."/>
            <person name="Klingl A."/>
            <person name="Woyke T."/>
            <person name="Ryan C.M."/>
            <person name="Banfield J.F."/>
        </authorList>
    </citation>
    <scope>NUCLEOTIDE SEQUENCE [LARGE SCALE GENOMIC DNA]</scope>
</reference>
<gene>
    <name evidence="2" type="ORF">COU47_03215</name>
</gene>
<organism evidence="2 3">
    <name type="scientific">Candidatus Niyogibacteria bacterium CG10_big_fil_rev_8_21_14_0_10_46_36</name>
    <dbReference type="NCBI Taxonomy" id="1974726"/>
    <lineage>
        <taxon>Bacteria</taxon>
        <taxon>Candidatus Niyogiibacteriota</taxon>
    </lineage>
</organism>
<dbReference type="EMBL" id="PFCO01000008">
    <property type="protein sequence ID" value="PIR69353.1"/>
    <property type="molecule type" value="Genomic_DNA"/>
</dbReference>
<evidence type="ECO:0000313" key="2">
    <source>
        <dbReference type="EMBL" id="PIR69353.1"/>
    </source>
</evidence>
<accession>A0A2H0TCT0</accession>
<proteinExistence type="predicted"/>
<protein>
    <submittedName>
        <fullName evidence="2">Uncharacterized protein</fullName>
    </submittedName>
</protein>